<dbReference type="Proteomes" id="UP001374584">
    <property type="component" value="Unassembled WGS sequence"/>
</dbReference>
<protein>
    <submittedName>
        <fullName evidence="1">Uncharacterized protein</fullName>
    </submittedName>
</protein>
<dbReference type="EMBL" id="JAYMYR010000009">
    <property type="protein sequence ID" value="KAK7342287.1"/>
    <property type="molecule type" value="Genomic_DNA"/>
</dbReference>
<keyword evidence="2" id="KW-1185">Reference proteome</keyword>
<name>A0AAN9QNS6_PHACN</name>
<accession>A0AAN9QNS6</accession>
<dbReference type="AlphaFoldDB" id="A0AAN9QNS6"/>
<gene>
    <name evidence="1" type="ORF">VNO80_25234</name>
</gene>
<organism evidence="1 2">
    <name type="scientific">Phaseolus coccineus</name>
    <name type="common">Scarlet runner bean</name>
    <name type="synonym">Phaseolus multiflorus</name>
    <dbReference type="NCBI Taxonomy" id="3886"/>
    <lineage>
        <taxon>Eukaryota</taxon>
        <taxon>Viridiplantae</taxon>
        <taxon>Streptophyta</taxon>
        <taxon>Embryophyta</taxon>
        <taxon>Tracheophyta</taxon>
        <taxon>Spermatophyta</taxon>
        <taxon>Magnoliopsida</taxon>
        <taxon>eudicotyledons</taxon>
        <taxon>Gunneridae</taxon>
        <taxon>Pentapetalae</taxon>
        <taxon>rosids</taxon>
        <taxon>fabids</taxon>
        <taxon>Fabales</taxon>
        <taxon>Fabaceae</taxon>
        <taxon>Papilionoideae</taxon>
        <taxon>50 kb inversion clade</taxon>
        <taxon>NPAAA clade</taxon>
        <taxon>indigoferoid/millettioid clade</taxon>
        <taxon>Phaseoleae</taxon>
        <taxon>Phaseolus</taxon>
    </lineage>
</organism>
<evidence type="ECO:0000313" key="1">
    <source>
        <dbReference type="EMBL" id="KAK7342287.1"/>
    </source>
</evidence>
<sequence>MHRIRENYLTTCAGLPVHSCEDKADYVRDFKILQDLHRMVEAQMETLFASKHKCLLVGTQHREHDHSPREGWQREGCVSDHSIHGAWSQPTTTSSLQLTHPRVRRTPHHETVHLRSLLASEQMETSSDLVSTSLGMEKNIRVACVHELLYPCSPSSNPYHTCYYSPRPPARMVFMEKPHK</sequence>
<proteinExistence type="predicted"/>
<reference evidence="1 2" key="1">
    <citation type="submission" date="2024-01" db="EMBL/GenBank/DDBJ databases">
        <title>The genomes of 5 underutilized Papilionoideae crops provide insights into root nodulation and disease resistanc.</title>
        <authorList>
            <person name="Jiang F."/>
        </authorList>
    </citation>
    <scope>NUCLEOTIDE SEQUENCE [LARGE SCALE GENOMIC DNA]</scope>
    <source>
        <strain evidence="1">JINMINGXINNONG_FW02</strain>
        <tissue evidence="1">Leaves</tissue>
    </source>
</reference>
<comment type="caution">
    <text evidence="1">The sequence shown here is derived from an EMBL/GenBank/DDBJ whole genome shotgun (WGS) entry which is preliminary data.</text>
</comment>
<evidence type="ECO:0000313" key="2">
    <source>
        <dbReference type="Proteomes" id="UP001374584"/>
    </source>
</evidence>